<sequence length="84" mass="8169">MTAFPRNILLAAVAVSALTGSALADETVKSCAATNLNDLWSGRCCSVGSANCPGGGNGRDHQGHEGNGGRGSPNGGSTNGAGKP</sequence>
<gene>
    <name evidence="3" type="ORF">MPLDJ20_200025</name>
</gene>
<dbReference type="GeneID" id="31890988"/>
<keyword evidence="2" id="KW-0732">Signal</keyword>
<evidence type="ECO:0008006" key="5">
    <source>
        <dbReference type="Google" id="ProtNLM"/>
    </source>
</evidence>
<feature type="signal peptide" evidence="2">
    <location>
        <begin position="1"/>
        <end position="24"/>
    </location>
</feature>
<feature type="region of interest" description="Disordered" evidence="1">
    <location>
        <begin position="55"/>
        <end position="84"/>
    </location>
</feature>
<proteinExistence type="predicted"/>
<protein>
    <recommendedName>
        <fullName evidence="5">Glycine-rich protein</fullName>
    </recommendedName>
</protein>
<accession>A0A090GLK6</accession>
<reference evidence="3 4" key="1">
    <citation type="submission" date="2014-08" db="EMBL/GenBank/DDBJ databases">
        <authorList>
            <person name="Moulin Lionel"/>
        </authorList>
    </citation>
    <scope>NUCLEOTIDE SEQUENCE [LARGE SCALE GENOMIC DNA]</scope>
</reference>
<evidence type="ECO:0000256" key="2">
    <source>
        <dbReference type="SAM" id="SignalP"/>
    </source>
</evidence>
<evidence type="ECO:0000313" key="4">
    <source>
        <dbReference type="Proteomes" id="UP000046373"/>
    </source>
</evidence>
<feature type="chain" id="PRO_5001856810" description="Glycine-rich protein" evidence="2">
    <location>
        <begin position="25"/>
        <end position="84"/>
    </location>
</feature>
<dbReference type="Proteomes" id="UP000046373">
    <property type="component" value="Unassembled WGS sequence"/>
</dbReference>
<organism evidence="3 4">
    <name type="scientific">Mesorhizobium plurifarium</name>
    <dbReference type="NCBI Taxonomy" id="69974"/>
    <lineage>
        <taxon>Bacteria</taxon>
        <taxon>Pseudomonadati</taxon>
        <taxon>Pseudomonadota</taxon>
        <taxon>Alphaproteobacteria</taxon>
        <taxon>Hyphomicrobiales</taxon>
        <taxon>Phyllobacteriaceae</taxon>
        <taxon>Mesorhizobium</taxon>
    </lineage>
</organism>
<name>A0A090GLK6_MESPL</name>
<evidence type="ECO:0000313" key="3">
    <source>
        <dbReference type="EMBL" id="CDX37350.1"/>
    </source>
</evidence>
<evidence type="ECO:0000256" key="1">
    <source>
        <dbReference type="SAM" id="MobiDB-lite"/>
    </source>
</evidence>
<dbReference type="EMBL" id="CCNB01000013">
    <property type="protein sequence ID" value="CDX37350.1"/>
    <property type="molecule type" value="Genomic_DNA"/>
</dbReference>
<dbReference type="AlphaFoldDB" id="A0A090GLK6"/>
<feature type="compositionally biased region" description="Gly residues" evidence="1">
    <location>
        <begin position="65"/>
        <end position="84"/>
    </location>
</feature>